<dbReference type="Proteomes" id="UP000460435">
    <property type="component" value="Unassembled WGS sequence"/>
</dbReference>
<organism evidence="1 2">
    <name type="scientific">Phytoactinopolyspora mesophila</name>
    <dbReference type="NCBI Taxonomy" id="2650750"/>
    <lineage>
        <taxon>Bacteria</taxon>
        <taxon>Bacillati</taxon>
        <taxon>Actinomycetota</taxon>
        <taxon>Actinomycetes</taxon>
        <taxon>Jiangellales</taxon>
        <taxon>Jiangellaceae</taxon>
        <taxon>Phytoactinopolyspora</taxon>
    </lineage>
</organism>
<protein>
    <submittedName>
        <fullName evidence="1">Uncharacterized protein</fullName>
    </submittedName>
</protein>
<proteinExistence type="predicted"/>
<keyword evidence="2" id="KW-1185">Reference proteome</keyword>
<dbReference type="RefSeq" id="WP_162448704.1">
    <property type="nucleotide sequence ID" value="NZ_WLZY01000001.1"/>
</dbReference>
<dbReference type="EMBL" id="WLZY01000001">
    <property type="protein sequence ID" value="NDL56069.1"/>
    <property type="molecule type" value="Genomic_DNA"/>
</dbReference>
<dbReference type="AlphaFoldDB" id="A0A7K3LYI5"/>
<accession>A0A7K3LYI5</accession>
<name>A0A7K3LYI5_9ACTN</name>
<reference evidence="1 2" key="1">
    <citation type="submission" date="2019-11" db="EMBL/GenBank/DDBJ databases">
        <authorList>
            <person name="Li X.-J."/>
            <person name="Feng X.-M."/>
        </authorList>
    </citation>
    <scope>NUCLEOTIDE SEQUENCE [LARGE SCALE GENOMIC DNA]</scope>
    <source>
        <strain evidence="1 2">XMNu-373</strain>
    </source>
</reference>
<gene>
    <name evidence="1" type="ORF">F7O44_03170</name>
</gene>
<evidence type="ECO:0000313" key="1">
    <source>
        <dbReference type="EMBL" id="NDL56069.1"/>
    </source>
</evidence>
<sequence>MTINLYLPSTDDVRAHLGAARRAGVLPERSLHFLVGDFHNFAKMGIFVDDVPPDPPLTERVRVLQNSLTVLSEAVVVHSVLLAISRPGAAEVTSGDLDWRDAFSTATAAADITNHGVYLVTAAHVGRLGGPTSMAA</sequence>
<comment type="caution">
    <text evidence="1">The sequence shown here is derived from an EMBL/GenBank/DDBJ whole genome shotgun (WGS) entry which is preliminary data.</text>
</comment>
<evidence type="ECO:0000313" key="2">
    <source>
        <dbReference type="Proteomes" id="UP000460435"/>
    </source>
</evidence>